<keyword evidence="3 6" id="KW-0812">Transmembrane</keyword>
<feature type="transmembrane region" description="Helical" evidence="6">
    <location>
        <begin position="43"/>
        <end position="62"/>
    </location>
</feature>
<dbReference type="SUPFAM" id="SSF103473">
    <property type="entry name" value="MFS general substrate transporter"/>
    <property type="match status" value="1"/>
</dbReference>
<comment type="caution">
    <text evidence="8">The sequence shown here is derived from an EMBL/GenBank/DDBJ whole genome shotgun (WGS) entry which is preliminary data.</text>
</comment>
<feature type="transmembrane region" description="Helical" evidence="6">
    <location>
        <begin position="282"/>
        <end position="304"/>
    </location>
</feature>
<dbReference type="Gene3D" id="1.20.1250.20">
    <property type="entry name" value="MFS general substrate transporter like domains"/>
    <property type="match status" value="2"/>
</dbReference>
<evidence type="ECO:0000256" key="6">
    <source>
        <dbReference type="SAM" id="Phobius"/>
    </source>
</evidence>
<feature type="transmembrane region" description="Helical" evidence="6">
    <location>
        <begin position="136"/>
        <end position="157"/>
    </location>
</feature>
<feature type="transmembrane region" description="Helical" evidence="6">
    <location>
        <begin position="224"/>
        <end position="244"/>
    </location>
</feature>
<feature type="transmembrane region" description="Helical" evidence="6">
    <location>
        <begin position="74"/>
        <end position="95"/>
    </location>
</feature>
<dbReference type="InterPro" id="IPR050327">
    <property type="entry name" value="Proton-linked_MCT"/>
</dbReference>
<feature type="transmembrane region" description="Helical" evidence="6">
    <location>
        <begin position="310"/>
        <end position="334"/>
    </location>
</feature>
<feature type="domain" description="Major facilitator superfamily (MFS) profile" evidence="7">
    <location>
        <begin position="1"/>
        <end position="410"/>
    </location>
</feature>
<evidence type="ECO:0000256" key="1">
    <source>
        <dbReference type="ARBA" id="ARBA00004651"/>
    </source>
</evidence>
<reference evidence="8" key="1">
    <citation type="submission" date="2012-11" db="EMBL/GenBank/DDBJ databases">
        <title>Dependencies among metagenomic species, viruses, plasmids and units of genetic variation.</title>
        <authorList>
            <person name="Nielsen H.B."/>
            <person name="Almeida M."/>
            <person name="Juncker A.S."/>
            <person name="Rasmussen S."/>
            <person name="Li J."/>
            <person name="Sunagawa S."/>
            <person name="Plichta D."/>
            <person name="Gautier L."/>
            <person name="Le Chatelier E."/>
            <person name="Peletier E."/>
            <person name="Bonde I."/>
            <person name="Nielsen T."/>
            <person name="Manichanh C."/>
            <person name="Arumugam M."/>
            <person name="Batto J."/>
            <person name="Santos M.B.Q.D."/>
            <person name="Blom N."/>
            <person name="Borruel N."/>
            <person name="Burgdorf K.S."/>
            <person name="Boumezbeur F."/>
            <person name="Casellas F."/>
            <person name="Dore J."/>
            <person name="Guarner F."/>
            <person name="Hansen T."/>
            <person name="Hildebrand F."/>
            <person name="Kaas R.S."/>
            <person name="Kennedy S."/>
            <person name="Kristiansen K."/>
            <person name="Kultima J.R."/>
            <person name="Leonard P."/>
            <person name="Levenez F."/>
            <person name="Lund O."/>
            <person name="Moumen B."/>
            <person name="Le Paslier D."/>
            <person name="Pons N."/>
            <person name="Pedersen O."/>
            <person name="Prifti E."/>
            <person name="Qin J."/>
            <person name="Raes J."/>
            <person name="Tap J."/>
            <person name="Tims S."/>
            <person name="Ussery D.W."/>
            <person name="Yamada T."/>
            <person name="MetaHit consortium"/>
            <person name="Renault P."/>
            <person name="Sicheritz-Ponten T."/>
            <person name="Bork P."/>
            <person name="Wang J."/>
            <person name="Brunak S."/>
            <person name="Ehrlich S.D."/>
        </authorList>
    </citation>
    <scope>NUCLEOTIDE SEQUENCE [LARGE SCALE GENOMIC DNA]</scope>
</reference>
<evidence type="ECO:0000256" key="4">
    <source>
        <dbReference type="ARBA" id="ARBA00022989"/>
    </source>
</evidence>
<dbReference type="Proteomes" id="UP000017908">
    <property type="component" value="Unassembled WGS sequence"/>
</dbReference>
<evidence type="ECO:0000256" key="3">
    <source>
        <dbReference type="ARBA" id="ARBA00022692"/>
    </source>
</evidence>
<protein>
    <submittedName>
        <fullName evidence="8">Transporter</fullName>
    </submittedName>
</protein>
<name>R7N0M6_MEGEL</name>
<dbReference type="PROSITE" id="PS50850">
    <property type="entry name" value="MFS"/>
    <property type="match status" value="1"/>
</dbReference>
<comment type="subcellular location">
    <subcellularLocation>
        <location evidence="1">Cell membrane</location>
        <topology evidence="1">Multi-pass membrane protein</topology>
    </subcellularLocation>
</comment>
<dbReference type="GO" id="GO:0022857">
    <property type="term" value="F:transmembrane transporter activity"/>
    <property type="evidence" value="ECO:0007669"/>
    <property type="project" value="InterPro"/>
</dbReference>
<evidence type="ECO:0000313" key="9">
    <source>
        <dbReference type="Proteomes" id="UP000017908"/>
    </source>
</evidence>
<dbReference type="InterPro" id="IPR011701">
    <property type="entry name" value="MFS"/>
</dbReference>
<evidence type="ECO:0000259" key="7">
    <source>
        <dbReference type="PROSITE" id="PS50850"/>
    </source>
</evidence>
<keyword evidence="4 6" id="KW-1133">Transmembrane helix</keyword>
<dbReference type="PANTHER" id="PTHR11360">
    <property type="entry name" value="MONOCARBOXYLATE TRANSPORTER"/>
    <property type="match status" value="1"/>
</dbReference>
<dbReference type="InterPro" id="IPR036259">
    <property type="entry name" value="MFS_trans_sf"/>
</dbReference>
<feature type="transmembrane region" description="Helical" evidence="6">
    <location>
        <begin position="383"/>
        <end position="405"/>
    </location>
</feature>
<dbReference type="GO" id="GO:0005886">
    <property type="term" value="C:plasma membrane"/>
    <property type="evidence" value="ECO:0007669"/>
    <property type="project" value="UniProtKB-SubCell"/>
</dbReference>
<feature type="transmembrane region" description="Helical" evidence="6">
    <location>
        <begin position="355"/>
        <end position="377"/>
    </location>
</feature>
<feature type="transmembrane region" description="Helical" evidence="6">
    <location>
        <begin position="250"/>
        <end position="270"/>
    </location>
</feature>
<proteinExistence type="predicted"/>
<feature type="transmembrane region" description="Helical" evidence="6">
    <location>
        <begin position="101"/>
        <end position="124"/>
    </location>
</feature>
<dbReference type="EMBL" id="CBKE010000324">
    <property type="protein sequence ID" value="CDF05647.1"/>
    <property type="molecule type" value="Genomic_DNA"/>
</dbReference>
<organism evidence="8 9">
    <name type="scientific">Megasphaera elsdenii CAG:570</name>
    <dbReference type="NCBI Taxonomy" id="1263087"/>
    <lineage>
        <taxon>Bacteria</taxon>
        <taxon>Bacillati</taxon>
        <taxon>Bacillota</taxon>
        <taxon>Negativicutes</taxon>
        <taxon>Veillonellales</taxon>
        <taxon>Veillonellaceae</taxon>
        <taxon>Megasphaera</taxon>
    </lineage>
</organism>
<keyword evidence="5 6" id="KW-0472">Membrane</keyword>
<gene>
    <name evidence="8" type="ORF">BN715_01900</name>
</gene>
<dbReference type="AlphaFoldDB" id="R7N0M6"/>
<feature type="transmembrane region" description="Helical" evidence="6">
    <location>
        <begin position="163"/>
        <end position="185"/>
    </location>
</feature>
<dbReference type="InterPro" id="IPR020846">
    <property type="entry name" value="MFS_dom"/>
</dbReference>
<evidence type="ECO:0000256" key="2">
    <source>
        <dbReference type="ARBA" id="ARBA00022448"/>
    </source>
</evidence>
<keyword evidence="2" id="KW-0813">Transport</keyword>
<dbReference type="PANTHER" id="PTHR11360:SF317">
    <property type="entry name" value="MAJOR FACILITATOR SUPERFAMILY (MFS) PROFILE DOMAIN-CONTAINING PROTEIN-RELATED"/>
    <property type="match status" value="1"/>
</dbReference>
<accession>R7N0M6</accession>
<dbReference type="Pfam" id="PF07690">
    <property type="entry name" value="MFS_1"/>
    <property type="match status" value="1"/>
</dbReference>
<dbReference type="CDD" id="cd17353">
    <property type="entry name" value="MFS_OFA_like"/>
    <property type="match status" value="1"/>
</dbReference>
<evidence type="ECO:0000313" key="8">
    <source>
        <dbReference type="EMBL" id="CDF05647.1"/>
    </source>
</evidence>
<sequence>MKRNRWLIALSAMGLHLCIGSVYAWSVLTKPIMESMGFTLKETTWTFSLAILFLGLSAGFLGSFVQKIGPRKSGLLSMTCFVTAMFGTAAALYAHSLPMLYAFYGVIGGIGLGTGYITPVSTLVKWFPENRGFATGLAIMGFGFASLIAGPAMQLLVQHFGLVANFVILGCVYMVIMTASSLYLASPAAGDVPAKAEKEGTVEYADAQPQFTVRQAMKTWQFYAIWWLFFTNITCGIALLSVASPMAQDVVGMSPLAAASMVGLIGLMNGAGRIAWATVSDYLGRSATYVLFFLIEILAFWQLARVTSAFSFQVLVLLIISCYGGGFSCMPAYLSDLFGTKYLSAIHGRISMNTASSLSSGTVGAAGVAGPLVLSLIKENTNSYAVTLYFFVGAFVAALALMIFLKYRTRHGIARVAEARG</sequence>
<evidence type="ECO:0000256" key="5">
    <source>
        <dbReference type="ARBA" id="ARBA00023136"/>
    </source>
</evidence>